<evidence type="ECO:0000313" key="2">
    <source>
        <dbReference type="EMBL" id="TQI93662.1"/>
    </source>
</evidence>
<feature type="domain" description="HTH luxR-type" evidence="1">
    <location>
        <begin position="144"/>
        <end position="201"/>
    </location>
</feature>
<keyword evidence="3" id="KW-1185">Reference proteome</keyword>
<reference evidence="2 3" key="1">
    <citation type="submission" date="2019-06" db="EMBL/GenBank/DDBJ databases">
        <title>Sequencing the genomes of 1000 actinobacteria strains.</title>
        <authorList>
            <person name="Klenk H.-P."/>
        </authorList>
    </citation>
    <scope>NUCLEOTIDE SEQUENCE [LARGE SCALE GENOMIC DNA]</scope>
    <source>
        <strain evidence="2 3">DSM 45679</strain>
    </source>
</reference>
<dbReference type="InterPro" id="IPR036388">
    <property type="entry name" value="WH-like_DNA-bd_sf"/>
</dbReference>
<organism evidence="2 3">
    <name type="scientific">Amycolatopsis cihanbeyliensis</name>
    <dbReference type="NCBI Taxonomy" id="1128664"/>
    <lineage>
        <taxon>Bacteria</taxon>
        <taxon>Bacillati</taxon>
        <taxon>Actinomycetota</taxon>
        <taxon>Actinomycetes</taxon>
        <taxon>Pseudonocardiales</taxon>
        <taxon>Pseudonocardiaceae</taxon>
        <taxon>Amycolatopsis</taxon>
    </lineage>
</organism>
<dbReference type="Gene3D" id="1.10.10.10">
    <property type="entry name" value="Winged helix-like DNA-binding domain superfamily/Winged helix DNA-binding domain"/>
    <property type="match status" value="1"/>
</dbReference>
<dbReference type="InterPro" id="IPR000014">
    <property type="entry name" value="PAS"/>
</dbReference>
<dbReference type="InterPro" id="IPR035965">
    <property type="entry name" value="PAS-like_dom_sf"/>
</dbReference>
<dbReference type="RefSeq" id="WP_142002664.1">
    <property type="nucleotide sequence ID" value="NZ_VFML01000002.1"/>
</dbReference>
<gene>
    <name evidence="2" type="ORF">FB471_5802</name>
</gene>
<dbReference type="AlphaFoldDB" id="A0A542CS56"/>
<evidence type="ECO:0000313" key="3">
    <source>
        <dbReference type="Proteomes" id="UP000320876"/>
    </source>
</evidence>
<dbReference type="EMBL" id="VFML01000002">
    <property type="protein sequence ID" value="TQI93662.1"/>
    <property type="molecule type" value="Genomic_DNA"/>
</dbReference>
<dbReference type="SMART" id="SM00421">
    <property type="entry name" value="HTH_LUXR"/>
    <property type="match status" value="1"/>
</dbReference>
<dbReference type="SUPFAM" id="SSF46894">
    <property type="entry name" value="C-terminal effector domain of the bipartite response regulators"/>
    <property type="match status" value="1"/>
</dbReference>
<dbReference type="CDD" id="cd00130">
    <property type="entry name" value="PAS"/>
    <property type="match status" value="1"/>
</dbReference>
<proteinExistence type="predicted"/>
<dbReference type="InterPro" id="IPR016032">
    <property type="entry name" value="Sig_transdc_resp-reg_C-effctor"/>
</dbReference>
<comment type="caution">
    <text evidence="2">The sequence shown here is derived from an EMBL/GenBank/DDBJ whole genome shotgun (WGS) entry which is preliminary data.</text>
</comment>
<dbReference type="GO" id="GO:0003677">
    <property type="term" value="F:DNA binding"/>
    <property type="evidence" value="ECO:0007669"/>
    <property type="project" value="InterPro"/>
</dbReference>
<evidence type="ECO:0000259" key="1">
    <source>
        <dbReference type="SMART" id="SM00421"/>
    </source>
</evidence>
<sequence length="222" mass="23867">MLSDEPDQAGDTESPGGNGVFRAFFDRTGIRAANLDDQLRVVEASVDFGKEFGVSVPSLRGEPLPELLHPSVRGNVAQQFTWLVEGQRPRFVERVLAMRSGSSVFGGELTGFAVYGAAGQVDSLMALIRPEHGDRGNNVVVGRKKLLTELDARILEGVAAGASTVQLAALVYLSCGGVEYHLTALLRMMKVRNRSALVAKAFSMGLFGVGGWPPRVLPEYVH</sequence>
<dbReference type="SUPFAM" id="SSF55785">
    <property type="entry name" value="PYP-like sensor domain (PAS domain)"/>
    <property type="match status" value="1"/>
</dbReference>
<dbReference type="InterPro" id="IPR000792">
    <property type="entry name" value="Tscrpt_reg_LuxR_C"/>
</dbReference>
<dbReference type="Pfam" id="PF00196">
    <property type="entry name" value="GerE"/>
    <property type="match status" value="1"/>
</dbReference>
<dbReference type="GO" id="GO:0006355">
    <property type="term" value="P:regulation of DNA-templated transcription"/>
    <property type="evidence" value="ECO:0007669"/>
    <property type="project" value="InterPro"/>
</dbReference>
<name>A0A542CS56_AMYCI</name>
<dbReference type="OrthoDB" id="46486at2"/>
<accession>A0A542CS56</accession>
<dbReference type="Proteomes" id="UP000320876">
    <property type="component" value="Unassembled WGS sequence"/>
</dbReference>
<protein>
    <submittedName>
        <fullName evidence="2">Regulatory LuxR family protein</fullName>
    </submittedName>
</protein>